<gene>
    <name evidence="2" type="ORF">BJ508DRAFT_350057</name>
</gene>
<dbReference type="EMBL" id="ML119721">
    <property type="protein sequence ID" value="RPA77738.1"/>
    <property type="molecule type" value="Genomic_DNA"/>
</dbReference>
<sequence>MWPATPAAFLALTEKGPVRFAFHILQSLPEEQSYHNNNDLKSEDYWTVSDPETFQSHGDLIERFDQLVVEEQESAASRPEDEVLIDNFENVKNRHIDLARVYTLYHQESRVLKLRFVIKAYYVWPGLEKGPPATSFYRIPHFFQLAGRMKLPGLTSNPSGAFYFRAYEYAAAFKPEHFIDKGFLPEETVKRLLSDGRVRSRGEEREFDIDEAPPALSANDMGTVIRHMESTFHYTAEPDPDTTGAHSFAKPDKDVAMDLYIRVIEGDLDLTYKNLSEESIDNGYFLLAKDPESLQTKQFRDQIQNAGSLTPPRPVRTGTPPIKVSSLV</sequence>
<dbReference type="Proteomes" id="UP000275078">
    <property type="component" value="Unassembled WGS sequence"/>
</dbReference>
<evidence type="ECO:0000313" key="2">
    <source>
        <dbReference type="EMBL" id="RPA77738.1"/>
    </source>
</evidence>
<keyword evidence="3" id="KW-1185">Reference proteome</keyword>
<accession>A0A3N4HZ35</accession>
<evidence type="ECO:0000313" key="3">
    <source>
        <dbReference type="Proteomes" id="UP000275078"/>
    </source>
</evidence>
<organism evidence="2 3">
    <name type="scientific">Ascobolus immersus RN42</name>
    <dbReference type="NCBI Taxonomy" id="1160509"/>
    <lineage>
        <taxon>Eukaryota</taxon>
        <taxon>Fungi</taxon>
        <taxon>Dikarya</taxon>
        <taxon>Ascomycota</taxon>
        <taxon>Pezizomycotina</taxon>
        <taxon>Pezizomycetes</taxon>
        <taxon>Pezizales</taxon>
        <taxon>Ascobolaceae</taxon>
        <taxon>Ascobolus</taxon>
    </lineage>
</organism>
<proteinExistence type="predicted"/>
<dbReference type="AlphaFoldDB" id="A0A3N4HZ35"/>
<reference evidence="2 3" key="1">
    <citation type="journal article" date="2018" name="Nat. Ecol. Evol.">
        <title>Pezizomycetes genomes reveal the molecular basis of ectomycorrhizal truffle lifestyle.</title>
        <authorList>
            <person name="Murat C."/>
            <person name="Payen T."/>
            <person name="Noel B."/>
            <person name="Kuo A."/>
            <person name="Morin E."/>
            <person name="Chen J."/>
            <person name="Kohler A."/>
            <person name="Krizsan K."/>
            <person name="Balestrini R."/>
            <person name="Da Silva C."/>
            <person name="Montanini B."/>
            <person name="Hainaut M."/>
            <person name="Levati E."/>
            <person name="Barry K.W."/>
            <person name="Belfiori B."/>
            <person name="Cichocki N."/>
            <person name="Clum A."/>
            <person name="Dockter R.B."/>
            <person name="Fauchery L."/>
            <person name="Guy J."/>
            <person name="Iotti M."/>
            <person name="Le Tacon F."/>
            <person name="Lindquist E.A."/>
            <person name="Lipzen A."/>
            <person name="Malagnac F."/>
            <person name="Mello A."/>
            <person name="Molinier V."/>
            <person name="Miyauchi S."/>
            <person name="Poulain J."/>
            <person name="Riccioni C."/>
            <person name="Rubini A."/>
            <person name="Sitrit Y."/>
            <person name="Splivallo R."/>
            <person name="Traeger S."/>
            <person name="Wang M."/>
            <person name="Zifcakova L."/>
            <person name="Wipf D."/>
            <person name="Zambonelli A."/>
            <person name="Paolocci F."/>
            <person name="Nowrousian M."/>
            <person name="Ottonello S."/>
            <person name="Baldrian P."/>
            <person name="Spatafora J.W."/>
            <person name="Henrissat B."/>
            <person name="Nagy L.G."/>
            <person name="Aury J.M."/>
            <person name="Wincker P."/>
            <person name="Grigoriev I.V."/>
            <person name="Bonfante P."/>
            <person name="Martin F.M."/>
        </authorList>
    </citation>
    <scope>NUCLEOTIDE SEQUENCE [LARGE SCALE GENOMIC DNA]</scope>
    <source>
        <strain evidence="2 3">RN42</strain>
    </source>
</reference>
<feature type="region of interest" description="Disordered" evidence="1">
    <location>
        <begin position="305"/>
        <end position="328"/>
    </location>
</feature>
<evidence type="ECO:0000256" key="1">
    <source>
        <dbReference type="SAM" id="MobiDB-lite"/>
    </source>
</evidence>
<protein>
    <submittedName>
        <fullName evidence="2">Uncharacterized protein</fullName>
    </submittedName>
</protein>
<name>A0A3N4HZ35_ASCIM</name>